<name>A0ABS9ZJS8_9PSED</name>
<proteinExistence type="predicted"/>
<protein>
    <submittedName>
        <fullName evidence="1">Uncharacterized protein</fullName>
    </submittedName>
</protein>
<organism evidence="1 2">
    <name type="scientific">Pseudomonas maioricensis</name>
    <dbReference type="NCBI Taxonomy" id="1766623"/>
    <lineage>
        <taxon>Bacteria</taxon>
        <taxon>Pseudomonadati</taxon>
        <taxon>Pseudomonadota</taxon>
        <taxon>Gammaproteobacteria</taxon>
        <taxon>Pseudomonadales</taxon>
        <taxon>Pseudomonadaceae</taxon>
        <taxon>Pseudomonas</taxon>
    </lineage>
</organism>
<comment type="caution">
    <text evidence="1">The sequence shown here is derived from an EMBL/GenBank/DDBJ whole genome shotgun (WGS) entry which is preliminary data.</text>
</comment>
<evidence type="ECO:0000313" key="1">
    <source>
        <dbReference type="EMBL" id="MCI8210830.1"/>
    </source>
</evidence>
<evidence type="ECO:0000313" key="2">
    <source>
        <dbReference type="Proteomes" id="UP001320513"/>
    </source>
</evidence>
<reference evidence="1 2" key="1">
    <citation type="submission" date="2015-12" db="EMBL/GenBank/DDBJ databases">
        <title>Phylogenomics in the description of a new species in the Pseudomonas syringae group.</title>
        <authorList>
            <person name="Busquets A."/>
            <person name="Gomila M."/>
            <person name="Beiki F."/>
            <person name="Rahimian H."/>
            <person name="Mulet M."/>
            <person name="Sanchez D."/>
            <person name="Garcia-Valdes E."/>
            <person name="Lalucat J."/>
        </authorList>
    </citation>
    <scope>NUCLEOTIDE SEQUENCE [LARGE SCALE GENOMIC DNA]</scope>
    <source>
        <strain evidence="1 2">S25</strain>
    </source>
</reference>
<dbReference type="Proteomes" id="UP001320513">
    <property type="component" value="Unassembled WGS sequence"/>
</dbReference>
<keyword evidence="2" id="KW-1185">Reference proteome</keyword>
<accession>A0ABS9ZJS8</accession>
<gene>
    <name evidence="1" type="ORF">AUC61_14940</name>
</gene>
<dbReference type="EMBL" id="LOHG01000008">
    <property type="protein sequence ID" value="MCI8210830.1"/>
    <property type="molecule type" value="Genomic_DNA"/>
</dbReference>
<sequence>MAKSGVGHLYLALAAWFTDLAIAVPIDVSPGAEALYFKALPYLNEIDDLNNELFNIRRQLSDKDKFPEEKKDALTKKIRLLLAEATPLLKRSSDEGNPAAQYRLAWLAIGF</sequence>
<dbReference type="RefSeq" id="WP_243247042.1">
    <property type="nucleotide sequence ID" value="NZ_LOHG01000008.1"/>
</dbReference>